<accession>A0ABV8HKK5</accession>
<protein>
    <submittedName>
        <fullName evidence="1">Uncharacterized protein</fullName>
    </submittedName>
</protein>
<reference evidence="2" key="1">
    <citation type="journal article" date="2019" name="Int. J. Syst. Evol. Microbiol.">
        <title>The Global Catalogue of Microorganisms (GCM) 10K type strain sequencing project: providing services to taxonomists for standard genome sequencing and annotation.</title>
        <authorList>
            <consortium name="The Broad Institute Genomics Platform"/>
            <consortium name="The Broad Institute Genome Sequencing Center for Infectious Disease"/>
            <person name="Wu L."/>
            <person name="Ma J."/>
        </authorList>
    </citation>
    <scope>NUCLEOTIDE SEQUENCE [LARGE SCALE GENOMIC DNA]</scope>
    <source>
        <strain evidence="2">CGMCC 4.7237</strain>
    </source>
</reference>
<comment type="caution">
    <text evidence="1">The sequence shown here is derived from an EMBL/GenBank/DDBJ whole genome shotgun (WGS) entry which is preliminary data.</text>
</comment>
<name>A0ABV8HKK5_9ACTN</name>
<organism evidence="1 2">
    <name type="scientific">Streptomyces polygonati</name>
    <dbReference type="NCBI Taxonomy" id="1617087"/>
    <lineage>
        <taxon>Bacteria</taxon>
        <taxon>Bacillati</taxon>
        <taxon>Actinomycetota</taxon>
        <taxon>Actinomycetes</taxon>
        <taxon>Kitasatosporales</taxon>
        <taxon>Streptomycetaceae</taxon>
        <taxon>Streptomyces</taxon>
    </lineage>
</organism>
<sequence length="361" mass="38360">MPSEITRLVDELVVQMESGSDRAYRQAMSRLAESARAGGPAALTAAVEALAPLLPALSGDLATTAVLVGALVEWGGSPLALAEVLPGRAAEAMRLNDSAARLWAEAAPGRPLPEPVSASEEELLAVLARPAGRQGHPDEADRSRIARSWFDLDDWLKAMITVLGRREFRAAVPAGVKDDLRRDAAPLAGRSRLAAWVADLAAVLDDEPLIVLDPAARTGYALTMSGVGDNFQLHILLADRLIGDPGRGLVAGKRPDRSWVDAATDAHPRLPAGNPAVRRFRLFDGHGGYVRPEGKPADIEPLDGTRVLVLHPPGGDYGMATGRVFHDMPPALVLDRILAADEAESWFSRVAPAVENGLGER</sequence>
<dbReference type="Proteomes" id="UP001595765">
    <property type="component" value="Unassembled WGS sequence"/>
</dbReference>
<dbReference type="RefSeq" id="WP_386427987.1">
    <property type="nucleotide sequence ID" value="NZ_JBHSBB010000008.1"/>
</dbReference>
<evidence type="ECO:0000313" key="2">
    <source>
        <dbReference type="Proteomes" id="UP001595765"/>
    </source>
</evidence>
<proteinExistence type="predicted"/>
<keyword evidence="2" id="KW-1185">Reference proteome</keyword>
<dbReference type="EMBL" id="JBHSBB010000008">
    <property type="protein sequence ID" value="MFC4031678.1"/>
    <property type="molecule type" value="Genomic_DNA"/>
</dbReference>
<gene>
    <name evidence="1" type="ORF">ACFO3J_09325</name>
</gene>
<evidence type="ECO:0000313" key="1">
    <source>
        <dbReference type="EMBL" id="MFC4031678.1"/>
    </source>
</evidence>